<dbReference type="EMBL" id="UOFF01000185">
    <property type="protein sequence ID" value="VAW56134.1"/>
    <property type="molecule type" value="Genomic_DNA"/>
</dbReference>
<organism evidence="1">
    <name type="scientific">hydrothermal vent metagenome</name>
    <dbReference type="NCBI Taxonomy" id="652676"/>
    <lineage>
        <taxon>unclassified sequences</taxon>
        <taxon>metagenomes</taxon>
        <taxon>ecological metagenomes</taxon>
    </lineage>
</organism>
<gene>
    <name evidence="1" type="ORF">MNBD_GAMMA07-417</name>
</gene>
<proteinExistence type="predicted"/>
<accession>A0A3B0XJE6</accession>
<name>A0A3B0XJE6_9ZZZZ</name>
<sequence>MKLLYLLKKEPSASIVAMMKQHQEKAKITVIDMRENKNYAEIIDQVFNNDKIITW</sequence>
<reference evidence="1" key="1">
    <citation type="submission" date="2018-06" db="EMBL/GenBank/DDBJ databases">
        <authorList>
            <person name="Zhirakovskaya E."/>
        </authorList>
    </citation>
    <scope>NUCLEOTIDE SEQUENCE</scope>
</reference>
<evidence type="ECO:0000313" key="1">
    <source>
        <dbReference type="EMBL" id="VAW56134.1"/>
    </source>
</evidence>
<protein>
    <submittedName>
        <fullName evidence="1">Uncharacterized protein</fullName>
    </submittedName>
</protein>
<dbReference type="AlphaFoldDB" id="A0A3B0XJE6"/>